<dbReference type="RefSeq" id="WP_141168409.1">
    <property type="nucleotide sequence ID" value="NZ_VHLH01000052.1"/>
</dbReference>
<comment type="caution">
    <text evidence="3">The sequence shown here is derived from an EMBL/GenBank/DDBJ whole genome shotgun (WGS) entry which is preliminary data.</text>
</comment>
<dbReference type="AlphaFoldDB" id="A0A506U1R8"/>
<reference evidence="3 4" key="1">
    <citation type="submission" date="2019-06" db="EMBL/GenBank/DDBJ databases">
        <authorList>
            <person name="Li M."/>
        </authorList>
    </citation>
    <scope>NUCLEOTIDE SEQUENCE [LARGE SCALE GENOMIC DNA]</scope>
    <source>
        <strain evidence="3 4">BGMRC6574</strain>
    </source>
</reference>
<keyword evidence="1" id="KW-0732">Signal</keyword>
<feature type="domain" description="SH3b" evidence="2">
    <location>
        <begin position="175"/>
        <end position="232"/>
    </location>
</feature>
<name>A0A506U1R8_9HYPH</name>
<dbReference type="EMBL" id="VHLH01000052">
    <property type="protein sequence ID" value="TPW25797.1"/>
    <property type="molecule type" value="Genomic_DNA"/>
</dbReference>
<feature type="signal peptide" evidence="1">
    <location>
        <begin position="1"/>
        <end position="28"/>
    </location>
</feature>
<organism evidence="3 4">
    <name type="scientific">Pararhizobium mangrovi</name>
    <dbReference type="NCBI Taxonomy" id="2590452"/>
    <lineage>
        <taxon>Bacteria</taxon>
        <taxon>Pseudomonadati</taxon>
        <taxon>Pseudomonadota</taxon>
        <taxon>Alphaproteobacteria</taxon>
        <taxon>Hyphomicrobiales</taxon>
        <taxon>Rhizobiaceae</taxon>
        <taxon>Rhizobium/Agrobacterium group</taxon>
        <taxon>Pararhizobium</taxon>
    </lineage>
</organism>
<dbReference type="Proteomes" id="UP000320314">
    <property type="component" value="Unassembled WGS sequence"/>
</dbReference>
<sequence length="238" mass="25012">MRRVSAVLMRVACVVLLALVASAAGALAASDITTHRLRFDPGTSQATRSGTIKGYQTVDYLLEARAGQTMTVRLDISNSAGYFNVVPPGSETAIHIGSTSGNSFTGRLPTDGDYSIRVYLMRSAARRGESGRYTLHVGISDDGATADLSRRNPDYADGLSGGPDFWRVAGLAAGDTLNLRSGPGTTNGVDAELDAGAVVKNLGCRMVDGTKWCRVELTGDPAMRGWAAGRYLVEAPAP</sequence>
<evidence type="ECO:0000256" key="1">
    <source>
        <dbReference type="SAM" id="SignalP"/>
    </source>
</evidence>
<dbReference type="OrthoDB" id="964913at2"/>
<keyword evidence="4" id="KW-1185">Reference proteome</keyword>
<proteinExistence type="predicted"/>
<gene>
    <name evidence="3" type="ORF">FJU11_17735</name>
</gene>
<dbReference type="Gene3D" id="2.60.120.380">
    <property type="match status" value="1"/>
</dbReference>
<accession>A0A506U1R8</accession>
<dbReference type="InterPro" id="IPR003646">
    <property type="entry name" value="SH3-like_bac-type"/>
</dbReference>
<evidence type="ECO:0000313" key="3">
    <source>
        <dbReference type="EMBL" id="TPW25797.1"/>
    </source>
</evidence>
<dbReference type="Gene3D" id="2.30.30.40">
    <property type="entry name" value="SH3 Domains"/>
    <property type="match status" value="1"/>
</dbReference>
<evidence type="ECO:0000259" key="2">
    <source>
        <dbReference type="Pfam" id="PF08239"/>
    </source>
</evidence>
<dbReference type="Pfam" id="PF08239">
    <property type="entry name" value="SH3_3"/>
    <property type="match status" value="1"/>
</dbReference>
<evidence type="ECO:0000313" key="4">
    <source>
        <dbReference type="Proteomes" id="UP000320314"/>
    </source>
</evidence>
<feature type="chain" id="PRO_5021335187" evidence="1">
    <location>
        <begin position="29"/>
        <end position="238"/>
    </location>
</feature>
<protein>
    <submittedName>
        <fullName evidence="3">SH3 domain-containing protein</fullName>
    </submittedName>
</protein>